<accession>A0AAW1HY34</accession>
<sequence length="502" mass="57466">MANSLKRDNSRRRIAAVTFLSNISLDGSYRDTRLSLLPRNGAIIKNDRNYSKTDNILREESDDEFSDSEPVRIPNPKKRFHKAKPHYVDVNSLSSDSESIITPVKGNVEDAKQLIQKEITGSKLPESNSHEKKGSTYRKKLIHQTSITSEIDRHLHGSSTESLGPIGVSRAKTSPIPAAIPETNTNEVRFVKPKDYKFNNERLVMVASKYSPFFICSIIPYTRKLRQSRPEARREINRKRNTSGPRPLSAVGDVLDPFDSFGLERSLDGQETSYGHLLVPSKIFARADFRDRKCVSTDEVLENSRYNGRPHHLIASRHNKKIITSLSQDFVLHAAVSFNVCLELFFIHEEAIDFIKCFFEEADGLGFFEEADAMIGEKNQVETLVNRRDAMFKRLGFFEEADAMIGEKNQVETLVNRRDAMFKLQFINHERDAIEQLWISVQIGKQKFGVGTVYNPPQANYREFLDVLENSFIQCHLTTDEVFCLGDFNIDLLKREHILYLQ</sequence>
<dbReference type="PANTHER" id="PTHR22896">
    <property type="entry name" value="CDK5 AND ABL1 ENZYME SUBSTRATE 1"/>
    <property type="match status" value="1"/>
</dbReference>
<evidence type="ECO:0000313" key="2">
    <source>
        <dbReference type="EMBL" id="KAK9681291.1"/>
    </source>
</evidence>
<feature type="region of interest" description="Disordered" evidence="1">
    <location>
        <begin position="228"/>
        <end position="248"/>
    </location>
</feature>
<dbReference type="InterPro" id="IPR036691">
    <property type="entry name" value="Endo/exonu/phosph_ase_sf"/>
</dbReference>
<dbReference type="EMBL" id="JASPKY010000828">
    <property type="protein sequence ID" value="KAK9681291.1"/>
    <property type="molecule type" value="Genomic_DNA"/>
</dbReference>
<dbReference type="GO" id="GO:0051726">
    <property type="term" value="P:regulation of cell cycle"/>
    <property type="evidence" value="ECO:0007669"/>
    <property type="project" value="InterPro"/>
</dbReference>
<dbReference type="PANTHER" id="PTHR22896:SF0">
    <property type="entry name" value="CYCLIN N-TERMINAL DOMAIN-CONTAINING PROTEIN"/>
    <property type="match status" value="1"/>
</dbReference>
<dbReference type="InterPro" id="IPR012388">
    <property type="entry name" value="CABLES1/2"/>
</dbReference>
<keyword evidence="3" id="KW-1185">Reference proteome</keyword>
<dbReference type="Gene3D" id="3.60.10.10">
    <property type="entry name" value="Endonuclease/exonuclease/phosphatase"/>
    <property type="match status" value="1"/>
</dbReference>
<dbReference type="Proteomes" id="UP001458880">
    <property type="component" value="Unassembled WGS sequence"/>
</dbReference>
<evidence type="ECO:0000313" key="3">
    <source>
        <dbReference type="Proteomes" id="UP001458880"/>
    </source>
</evidence>
<dbReference type="SUPFAM" id="SSF56219">
    <property type="entry name" value="DNase I-like"/>
    <property type="match status" value="1"/>
</dbReference>
<evidence type="ECO:0000256" key="1">
    <source>
        <dbReference type="SAM" id="MobiDB-lite"/>
    </source>
</evidence>
<organism evidence="2 3">
    <name type="scientific">Popillia japonica</name>
    <name type="common">Japanese beetle</name>
    <dbReference type="NCBI Taxonomy" id="7064"/>
    <lineage>
        <taxon>Eukaryota</taxon>
        <taxon>Metazoa</taxon>
        <taxon>Ecdysozoa</taxon>
        <taxon>Arthropoda</taxon>
        <taxon>Hexapoda</taxon>
        <taxon>Insecta</taxon>
        <taxon>Pterygota</taxon>
        <taxon>Neoptera</taxon>
        <taxon>Endopterygota</taxon>
        <taxon>Coleoptera</taxon>
        <taxon>Polyphaga</taxon>
        <taxon>Scarabaeiformia</taxon>
        <taxon>Scarabaeidae</taxon>
        <taxon>Rutelinae</taxon>
        <taxon>Popillia</taxon>
    </lineage>
</organism>
<proteinExistence type="predicted"/>
<dbReference type="AlphaFoldDB" id="A0AAW1HY34"/>
<name>A0AAW1HY34_POPJA</name>
<gene>
    <name evidence="2" type="ORF">QE152_g38420</name>
</gene>
<reference evidence="2 3" key="1">
    <citation type="journal article" date="2024" name="BMC Genomics">
        <title>De novo assembly and annotation of Popillia japonica's genome with initial clues to its potential as an invasive pest.</title>
        <authorList>
            <person name="Cucini C."/>
            <person name="Boschi S."/>
            <person name="Funari R."/>
            <person name="Cardaioli E."/>
            <person name="Iannotti N."/>
            <person name="Marturano G."/>
            <person name="Paoli F."/>
            <person name="Bruttini M."/>
            <person name="Carapelli A."/>
            <person name="Frati F."/>
            <person name="Nardi F."/>
        </authorList>
    </citation>
    <scope>NUCLEOTIDE SEQUENCE [LARGE SCALE GENOMIC DNA]</scope>
    <source>
        <strain evidence="2">DMR45628</strain>
    </source>
</reference>
<protein>
    <submittedName>
        <fullName evidence="2">Uncharacterized protein</fullName>
    </submittedName>
</protein>
<comment type="caution">
    <text evidence="2">The sequence shown here is derived from an EMBL/GenBank/DDBJ whole genome shotgun (WGS) entry which is preliminary data.</text>
</comment>